<feature type="transmembrane region" description="Helical" evidence="7">
    <location>
        <begin position="260"/>
        <end position="286"/>
    </location>
</feature>
<comment type="subcellular location">
    <subcellularLocation>
        <location evidence="1">Membrane</location>
        <topology evidence="1">Multi-pass membrane protein</topology>
    </subcellularLocation>
</comment>
<proteinExistence type="predicted"/>
<feature type="region of interest" description="Disordered" evidence="6">
    <location>
        <begin position="1"/>
        <end position="55"/>
    </location>
</feature>
<comment type="caution">
    <text evidence="8">The sequence shown here is derived from an EMBL/GenBank/DDBJ whole genome shotgun (WGS) entry which is preliminary data.</text>
</comment>
<dbReference type="Gene3D" id="1.10.357.140">
    <property type="entry name" value="UbiA prenyltransferase"/>
    <property type="match status" value="1"/>
</dbReference>
<feature type="transmembrane region" description="Helical" evidence="7">
    <location>
        <begin position="298"/>
        <end position="318"/>
    </location>
</feature>
<dbReference type="EMBL" id="JARZHI010000028">
    <property type="protein sequence ID" value="MDI1433302.1"/>
    <property type="molecule type" value="Genomic_DNA"/>
</dbReference>
<evidence type="ECO:0000256" key="6">
    <source>
        <dbReference type="SAM" id="MobiDB-lite"/>
    </source>
</evidence>
<dbReference type="CDD" id="cd13963">
    <property type="entry name" value="PT_UbiA_2"/>
    <property type="match status" value="1"/>
</dbReference>
<dbReference type="GO" id="GO:0016757">
    <property type="term" value="F:glycosyltransferase activity"/>
    <property type="evidence" value="ECO:0007669"/>
    <property type="project" value="UniProtKB-KW"/>
</dbReference>
<keyword evidence="9" id="KW-1185">Reference proteome</keyword>
<dbReference type="EC" id="2.4.2.45" evidence="8"/>
<feature type="transmembrane region" description="Helical" evidence="7">
    <location>
        <begin position="100"/>
        <end position="121"/>
    </location>
</feature>
<organism evidence="8 9">
    <name type="scientific">Polyangium sorediatum</name>
    <dbReference type="NCBI Taxonomy" id="889274"/>
    <lineage>
        <taxon>Bacteria</taxon>
        <taxon>Pseudomonadati</taxon>
        <taxon>Myxococcota</taxon>
        <taxon>Polyangia</taxon>
        <taxon>Polyangiales</taxon>
        <taxon>Polyangiaceae</taxon>
        <taxon>Polyangium</taxon>
    </lineage>
</organism>
<keyword evidence="8" id="KW-0808">Transferase</keyword>
<name>A0ABT6NY69_9BACT</name>
<dbReference type="Proteomes" id="UP001160301">
    <property type="component" value="Unassembled WGS sequence"/>
</dbReference>
<feature type="transmembrane region" description="Helical" evidence="7">
    <location>
        <begin position="155"/>
        <end position="182"/>
    </location>
</feature>
<evidence type="ECO:0000313" key="9">
    <source>
        <dbReference type="Proteomes" id="UP001160301"/>
    </source>
</evidence>
<keyword evidence="2" id="KW-1003">Cell membrane</keyword>
<dbReference type="RefSeq" id="WP_284721005.1">
    <property type="nucleotide sequence ID" value="NZ_JARZHI010000028.1"/>
</dbReference>
<dbReference type="InterPro" id="IPR000537">
    <property type="entry name" value="UbiA_prenyltransferase"/>
</dbReference>
<feature type="transmembrane region" description="Helical" evidence="7">
    <location>
        <begin position="194"/>
        <end position="215"/>
    </location>
</feature>
<evidence type="ECO:0000256" key="5">
    <source>
        <dbReference type="ARBA" id="ARBA00023136"/>
    </source>
</evidence>
<gene>
    <name evidence="8" type="ORF">QHF89_27650</name>
</gene>
<reference evidence="8 9" key="1">
    <citation type="submission" date="2023-04" db="EMBL/GenBank/DDBJ databases">
        <title>The genome sequence of Polyangium sorediatum DSM14670.</title>
        <authorList>
            <person name="Zhang X."/>
        </authorList>
    </citation>
    <scope>NUCLEOTIDE SEQUENCE [LARGE SCALE GENOMIC DNA]</scope>
    <source>
        <strain evidence="8 9">DSM 14670</strain>
    </source>
</reference>
<feature type="compositionally biased region" description="Low complexity" evidence="6">
    <location>
        <begin position="25"/>
        <end position="52"/>
    </location>
</feature>
<dbReference type="NCBIfam" id="NF008978">
    <property type="entry name" value="PRK12324.1-4"/>
    <property type="match status" value="1"/>
</dbReference>
<dbReference type="PANTHER" id="PTHR42723:SF1">
    <property type="entry name" value="CHLOROPHYLL SYNTHASE, CHLOROPLASTIC"/>
    <property type="match status" value="1"/>
</dbReference>
<protein>
    <submittedName>
        <fullName evidence="8">Decaprenyl-phosphate phosphoribosyltransferase</fullName>
        <ecNumber evidence="8">2.4.2.45</ecNumber>
    </submittedName>
</protein>
<keyword evidence="3 7" id="KW-0812">Transmembrane</keyword>
<evidence type="ECO:0000256" key="3">
    <source>
        <dbReference type="ARBA" id="ARBA00022692"/>
    </source>
</evidence>
<keyword evidence="5 7" id="KW-0472">Membrane</keyword>
<sequence>MAVPGPSRAPSNDDDERRNASSAEADALALTPAPGGAALEVSGTSAPLSEPTPLLPPSKQGSVLWRVRGMIRTVRPSQWVKNLFVLAPVVFAKHLTHPSIIKSAIGAFGVFCLLAGAVYTMNDIVDAKADRVHPVKRFRPIASGQVPVSVAKTMAVALVLTALGGALLGPIKFFIVALAYFAQNVAYSFGLKKIAYVDVGLIALGFVLRVLAGGFATNTPISGFMVGCTALLALFLGFGKRRHELASAANAGKQRAALEAYSPQALTVALAITGIATIGTYLAYTLDHDTQRFFQNPWLWATTIHPLFGVVRFLQLVVSRPKAESPTQEILRDVPFMMNIMIWVAEVVFIVYRLRPS</sequence>
<evidence type="ECO:0000256" key="4">
    <source>
        <dbReference type="ARBA" id="ARBA00022989"/>
    </source>
</evidence>
<feature type="transmembrane region" description="Helical" evidence="7">
    <location>
        <begin position="221"/>
        <end position="239"/>
    </location>
</feature>
<evidence type="ECO:0000256" key="1">
    <source>
        <dbReference type="ARBA" id="ARBA00004141"/>
    </source>
</evidence>
<dbReference type="Pfam" id="PF01040">
    <property type="entry name" value="UbiA"/>
    <property type="match status" value="1"/>
</dbReference>
<dbReference type="InterPro" id="IPR050475">
    <property type="entry name" value="Prenyltransferase_related"/>
</dbReference>
<keyword evidence="4 7" id="KW-1133">Transmembrane helix</keyword>
<feature type="transmembrane region" description="Helical" evidence="7">
    <location>
        <begin position="330"/>
        <end position="352"/>
    </location>
</feature>
<evidence type="ECO:0000313" key="8">
    <source>
        <dbReference type="EMBL" id="MDI1433302.1"/>
    </source>
</evidence>
<accession>A0ABT6NY69</accession>
<dbReference type="InterPro" id="IPR044878">
    <property type="entry name" value="UbiA_sf"/>
</dbReference>
<keyword evidence="8" id="KW-0328">Glycosyltransferase</keyword>
<evidence type="ECO:0000256" key="2">
    <source>
        <dbReference type="ARBA" id="ARBA00022475"/>
    </source>
</evidence>
<dbReference type="PANTHER" id="PTHR42723">
    <property type="entry name" value="CHLOROPHYLL SYNTHASE"/>
    <property type="match status" value="1"/>
</dbReference>
<evidence type="ECO:0000256" key="7">
    <source>
        <dbReference type="SAM" id="Phobius"/>
    </source>
</evidence>